<evidence type="ECO:0000313" key="3">
    <source>
        <dbReference type="Proteomes" id="UP000061432"/>
    </source>
</evidence>
<feature type="region of interest" description="Disordered" evidence="1">
    <location>
        <begin position="431"/>
        <end position="455"/>
    </location>
</feature>
<feature type="region of interest" description="Disordered" evidence="1">
    <location>
        <begin position="1"/>
        <end position="62"/>
    </location>
</feature>
<reference evidence="2 3" key="1">
    <citation type="journal article" date="2015" name="Genome Announc.">
        <title>Complete Genome Sequence of Methylobacterium aquaticum Strain 22A, Isolated from Racomitrium japonicum Moss.</title>
        <authorList>
            <person name="Tani A."/>
            <person name="Ogura Y."/>
            <person name="Hayashi T."/>
            <person name="Kimbara K."/>
        </authorList>
    </citation>
    <scope>NUCLEOTIDE SEQUENCE [LARGE SCALE GENOMIC DNA]</scope>
    <source>
        <strain evidence="2 3">MA-22A</strain>
    </source>
</reference>
<proteinExistence type="predicted"/>
<name>A0A0C6FUI1_9HYPH</name>
<dbReference type="EMBL" id="AP014704">
    <property type="protein sequence ID" value="BAQ46745.1"/>
    <property type="molecule type" value="Genomic_DNA"/>
</dbReference>
<protein>
    <submittedName>
        <fullName evidence="2">Uncharacterized protein</fullName>
    </submittedName>
</protein>
<accession>A0A0C6FUI1</accession>
<sequence>MPVAMCKGQPPGSTGASRRMKYGQPPGRSSAAGSTPSMVCAGNAPGSASPRTSHGPGVGMAEAASLGPATSVFPGQHDGQHPRRDAAVRRIRGVPRHRAVVVVDLEEHSLARDLECTEVVFAAGIVVGREVVVDSDGVENGLLALAAEGDDASGEHQQAARERATEDVVERAGAIHVGDGGEHESLACRKVGRRPRGAACRWAPEPTWVARVRGTERLGFAGRQQREFVGTAQDGGLGRVVAPAQRVDGAVDPDHLRLPPALIGPLVGEHDAAQPDLVAVARQLVPDEGSGRSGGRRGCRRRARQRSPLRLLRCRGRATLGGRSQVRAVWIHLNAGEFEEAGEELAPDVGDEGAAAAEQPAMGDLIGEGALLVVGELHHTEVHYLGRLRRELGFAGIEPGGAGPAGIIAPKQDERRCHGPQRHFGDELESSFATHQSAPETKKAPGAGALAEMLT</sequence>
<dbReference type="KEGG" id="maqu:Maq22A_c18245"/>
<organism evidence="2 3">
    <name type="scientific">Methylobacterium aquaticum</name>
    <dbReference type="NCBI Taxonomy" id="270351"/>
    <lineage>
        <taxon>Bacteria</taxon>
        <taxon>Pseudomonadati</taxon>
        <taxon>Pseudomonadota</taxon>
        <taxon>Alphaproteobacteria</taxon>
        <taxon>Hyphomicrobiales</taxon>
        <taxon>Methylobacteriaceae</taxon>
        <taxon>Methylobacterium</taxon>
    </lineage>
</organism>
<gene>
    <name evidence="2" type="ORF">Maq22A_c18245</name>
</gene>
<dbReference type="AlphaFoldDB" id="A0A0C6FUI1"/>
<dbReference type="Proteomes" id="UP000061432">
    <property type="component" value="Chromosome"/>
</dbReference>
<evidence type="ECO:0000313" key="2">
    <source>
        <dbReference type="EMBL" id="BAQ46745.1"/>
    </source>
</evidence>
<evidence type="ECO:0000256" key="1">
    <source>
        <dbReference type="SAM" id="MobiDB-lite"/>
    </source>
</evidence>
<reference evidence="3" key="2">
    <citation type="submission" date="2015-01" db="EMBL/GenBank/DDBJ databases">
        <title>Complete genome sequence of Methylobacterium aquaticum strain 22A.</title>
        <authorList>
            <person name="Tani A."/>
            <person name="Ogura Y."/>
            <person name="Hayashi T."/>
        </authorList>
    </citation>
    <scope>NUCLEOTIDE SEQUENCE [LARGE SCALE GENOMIC DNA]</scope>
    <source>
        <strain evidence="3">MA-22A</strain>
    </source>
</reference>